<reference evidence="5" key="1">
    <citation type="submission" date="2022-09" db="EMBL/GenBank/DDBJ databases">
        <title>Aureispira anguillicida sp. nov., isolated from Leptocephalus of Japanese eel Anguilla japonica.</title>
        <authorList>
            <person name="Yuasa K."/>
            <person name="Mekata T."/>
            <person name="Ikunari K."/>
        </authorList>
    </citation>
    <scope>NUCLEOTIDE SEQUENCE</scope>
    <source>
        <strain evidence="5">EL160426</strain>
    </source>
</reference>
<evidence type="ECO:0000313" key="6">
    <source>
        <dbReference type="Proteomes" id="UP001060919"/>
    </source>
</evidence>
<dbReference type="InterPro" id="IPR001486">
    <property type="entry name" value="Hemoglobin_trunc"/>
</dbReference>
<protein>
    <submittedName>
        <fullName evidence="5">Group III truncated hemoglobin</fullName>
    </submittedName>
</protein>
<dbReference type="KEGG" id="aup:AsAng_0043370"/>
<name>A0A915YIA8_9BACT</name>
<dbReference type="SUPFAM" id="SSF46458">
    <property type="entry name" value="Globin-like"/>
    <property type="match status" value="1"/>
</dbReference>
<dbReference type="InterPro" id="IPR009050">
    <property type="entry name" value="Globin-like_sf"/>
</dbReference>
<evidence type="ECO:0000313" key="5">
    <source>
        <dbReference type="EMBL" id="BDS13598.1"/>
    </source>
</evidence>
<dbReference type="Proteomes" id="UP001060919">
    <property type="component" value="Chromosome"/>
</dbReference>
<dbReference type="CDD" id="cd08916">
    <property type="entry name" value="TrHb3_P"/>
    <property type="match status" value="1"/>
</dbReference>
<dbReference type="GO" id="GO:0020037">
    <property type="term" value="F:heme binding"/>
    <property type="evidence" value="ECO:0007669"/>
    <property type="project" value="InterPro"/>
</dbReference>
<dbReference type="RefSeq" id="WP_264788859.1">
    <property type="nucleotide sequence ID" value="NZ_AP026867.1"/>
</dbReference>
<dbReference type="AlphaFoldDB" id="A0A915YIA8"/>
<accession>A0A915YIA8</accession>
<dbReference type="Gene3D" id="1.10.490.10">
    <property type="entry name" value="Globins"/>
    <property type="match status" value="1"/>
</dbReference>
<organism evidence="5 6">
    <name type="scientific">Aureispira anguillae</name>
    <dbReference type="NCBI Taxonomy" id="2864201"/>
    <lineage>
        <taxon>Bacteria</taxon>
        <taxon>Pseudomonadati</taxon>
        <taxon>Bacteroidota</taxon>
        <taxon>Saprospiria</taxon>
        <taxon>Saprospirales</taxon>
        <taxon>Saprospiraceae</taxon>
        <taxon>Aureispira</taxon>
    </lineage>
</organism>
<dbReference type="GO" id="GO:0046872">
    <property type="term" value="F:metal ion binding"/>
    <property type="evidence" value="ECO:0007669"/>
    <property type="project" value="UniProtKB-KW"/>
</dbReference>
<keyword evidence="3" id="KW-0479">Metal-binding</keyword>
<sequence>MKNNNKDITSEKDVVLMVDSFYEKVNKNPLLSYVFNDFSQVDWEAHLPKMYRFWNTLILGKRTYKGNPFAAHISLPIKSQHFEQWVKIFEQNIDEHFVGPVAEDTKKRANSIAYIFQAKLAHLKQ</sequence>
<evidence type="ECO:0000256" key="1">
    <source>
        <dbReference type="ARBA" id="ARBA00022448"/>
    </source>
</evidence>
<gene>
    <name evidence="5" type="ORF">AsAng_0043370</name>
</gene>
<keyword evidence="1" id="KW-0813">Transport</keyword>
<keyword evidence="2" id="KW-0349">Heme</keyword>
<dbReference type="GO" id="GO:0019825">
    <property type="term" value="F:oxygen binding"/>
    <property type="evidence" value="ECO:0007669"/>
    <property type="project" value="InterPro"/>
</dbReference>
<keyword evidence="6" id="KW-1185">Reference proteome</keyword>
<evidence type="ECO:0000256" key="3">
    <source>
        <dbReference type="ARBA" id="ARBA00022723"/>
    </source>
</evidence>
<keyword evidence="4" id="KW-0408">Iron</keyword>
<evidence type="ECO:0000256" key="2">
    <source>
        <dbReference type="ARBA" id="ARBA00022617"/>
    </source>
</evidence>
<dbReference type="Pfam" id="PF01152">
    <property type="entry name" value="Bac_globin"/>
    <property type="match status" value="1"/>
</dbReference>
<proteinExistence type="predicted"/>
<dbReference type="InterPro" id="IPR012292">
    <property type="entry name" value="Globin/Proto"/>
</dbReference>
<evidence type="ECO:0000256" key="4">
    <source>
        <dbReference type="ARBA" id="ARBA00023004"/>
    </source>
</evidence>
<dbReference type="EMBL" id="AP026867">
    <property type="protein sequence ID" value="BDS13598.1"/>
    <property type="molecule type" value="Genomic_DNA"/>
</dbReference>